<dbReference type="EMBL" id="SRLO01003962">
    <property type="protein sequence ID" value="TNN30952.1"/>
    <property type="molecule type" value="Genomic_DNA"/>
</dbReference>
<accession>A0A4Z2ERN6</accession>
<protein>
    <submittedName>
        <fullName evidence="2">Uncharacterized protein</fullName>
    </submittedName>
</protein>
<organism evidence="2 3">
    <name type="scientific">Liparis tanakae</name>
    <name type="common">Tanaka's snailfish</name>
    <dbReference type="NCBI Taxonomy" id="230148"/>
    <lineage>
        <taxon>Eukaryota</taxon>
        <taxon>Metazoa</taxon>
        <taxon>Chordata</taxon>
        <taxon>Craniata</taxon>
        <taxon>Vertebrata</taxon>
        <taxon>Euteleostomi</taxon>
        <taxon>Actinopterygii</taxon>
        <taxon>Neopterygii</taxon>
        <taxon>Teleostei</taxon>
        <taxon>Neoteleostei</taxon>
        <taxon>Acanthomorphata</taxon>
        <taxon>Eupercaria</taxon>
        <taxon>Perciformes</taxon>
        <taxon>Cottioidei</taxon>
        <taxon>Cottales</taxon>
        <taxon>Liparidae</taxon>
        <taxon>Liparis</taxon>
    </lineage>
</organism>
<dbReference type="AlphaFoldDB" id="A0A4Z2ERN6"/>
<name>A0A4Z2ERN6_9TELE</name>
<proteinExistence type="predicted"/>
<evidence type="ECO:0000313" key="3">
    <source>
        <dbReference type="Proteomes" id="UP000314294"/>
    </source>
</evidence>
<comment type="caution">
    <text evidence="2">The sequence shown here is derived from an EMBL/GenBank/DDBJ whole genome shotgun (WGS) entry which is preliminary data.</text>
</comment>
<gene>
    <name evidence="2" type="ORF">EYF80_058898</name>
</gene>
<sequence length="224" mass="24664">MAARRAPPGFGLRLKPAEGPTGRVVEERRLLLEEEEEEEEHLLALPKMNFKEKQTERRAQLLLFFFCGARGAAAGVTKSPEPKPPAAEDDVIISTSGEINPEPEECSTPSDLSLWMSTAGSVALCSRLISPQATSATSPASLGLLWTRPPRLQMLVCSSPLSRAALLALMTEASWAIRLRSARLSLRSTSSRPATFFRHSTFWKLFLKLSDRKAYRMGLAQLLA</sequence>
<keyword evidence="3" id="KW-1185">Reference proteome</keyword>
<dbReference type="Proteomes" id="UP000314294">
    <property type="component" value="Unassembled WGS sequence"/>
</dbReference>
<evidence type="ECO:0000256" key="1">
    <source>
        <dbReference type="SAM" id="MobiDB-lite"/>
    </source>
</evidence>
<reference evidence="2 3" key="1">
    <citation type="submission" date="2019-03" db="EMBL/GenBank/DDBJ databases">
        <title>First draft genome of Liparis tanakae, snailfish: a comprehensive survey of snailfish specific genes.</title>
        <authorList>
            <person name="Kim W."/>
            <person name="Song I."/>
            <person name="Jeong J.-H."/>
            <person name="Kim D."/>
            <person name="Kim S."/>
            <person name="Ryu S."/>
            <person name="Song J.Y."/>
            <person name="Lee S.K."/>
        </authorList>
    </citation>
    <scope>NUCLEOTIDE SEQUENCE [LARGE SCALE GENOMIC DNA]</scope>
    <source>
        <tissue evidence="2">Muscle</tissue>
    </source>
</reference>
<evidence type="ECO:0000313" key="2">
    <source>
        <dbReference type="EMBL" id="TNN30952.1"/>
    </source>
</evidence>
<feature type="region of interest" description="Disordered" evidence="1">
    <location>
        <begin position="1"/>
        <end position="20"/>
    </location>
</feature>